<keyword evidence="5 8" id="KW-0812">Transmembrane</keyword>
<dbReference type="PROSITE" id="PS51012">
    <property type="entry name" value="ABC_TM2"/>
    <property type="match status" value="1"/>
</dbReference>
<evidence type="ECO:0000256" key="1">
    <source>
        <dbReference type="ARBA" id="ARBA00004651"/>
    </source>
</evidence>
<evidence type="ECO:0000256" key="7">
    <source>
        <dbReference type="ARBA" id="ARBA00023136"/>
    </source>
</evidence>
<evidence type="ECO:0000256" key="2">
    <source>
        <dbReference type="ARBA" id="ARBA00007783"/>
    </source>
</evidence>
<comment type="similarity">
    <text evidence="2">Belongs to the ABC-2 integral membrane protein family.</text>
</comment>
<dbReference type="AlphaFoldDB" id="A0A381UE48"/>
<keyword evidence="7 8" id="KW-0472">Membrane</keyword>
<feature type="transmembrane region" description="Helical" evidence="8">
    <location>
        <begin position="39"/>
        <end position="58"/>
    </location>
</feature>
<dbReference type="InterPro" id="IPR051449">
    <property type="entry name" value="ABC-2_transporter_component"/>
</dbReference>
<feature type="transmembrane region" description="Helical" evidence="8">
    <location>
        <begin position="7"/>
        <end position="27"/>
    </location>
</feature>
<dbReference type="PANTHER" id="PTHR30294">
    <property type="entry name" value="MEMBRANE COMPONENT OF ABC TRANSPORTER YHHJ-RELATED"/>
    <property type="match status" value="1"/>
</dbReference>
<accession>A0A381UE48</accession>
<evidence type="ECO:0000256" key="4">
    <source>
        <dbReference type="ARBA" id="ARBA00022475"/>
    </source>
</evidence>
<feature type="transmembrane region" description="Helical" evidence="8">
    <location>
        <begin position="145"/>
        <end position="164"/>
    </location>
</feature>
<feature type="transmembrane region" description="Helical" evidence="8">
    <location>
        <begin position="79"/>
        <end position="101"/>
    </location>
</feature>
<dbReference type="EMBL" id="UINC01006263">
    <property type="protein sequence ID" value="SVA26485.1"/>
    <property type="molecule type" value="Genomic_DNA"/>
</dbReference>
<dbReference type="InterPro" id="IPR047817">
    <property type="entry name" value="ABC2_TM_bact-type"/>
</dbReference>
<evidence type="ECO:0000313" key="10">
    <source>
        <dbReference type="EMBL" id="SVA26485.1"/>
    </source>
</evidence>
<protein>
    <recommendedName>
        <fullName evidence="9">ABC transmembrane type-2 domain-containing protein</fullName>
    </recommendedName>
</protein>
<name>A0A381UE48_9ZZZZ</name>
<keyword evidence="4" id="KW-1003">Cell membrane</keyword>
<dbReference type="GO" id="GO:0140359">
    <property type="term" value="F:ABC-type transporter activity"/>
    <property type="evidence" value="ECO:0007669"/>
    <property type="project" value="InterPro"/>
</dbReference>
<dbReference type="PIRSF" id="PIRSF006648">
    <property type="entry name" value="DrrB"/>
    <property type="match status" value="1"/>
</dbReference>
<feature type="transmembrane region" description="Helical" evidence="8">
    <location>
        <begin position="206"/>
        <end position="224"/>
    </location>
</feature>
<evidence type="ECO:0000259" key="9">
    <source>
        <dbReference type="PROSITE" id="PS51012"/>
    </source>
</evidence>
<keyword evidence="3" id="KW-0813">Transport</keyword>
<dbReference type="InterPro" id="IPR000412">
    <property type="entry name" value="ABC_2_transport"/>
</dbReference>
<keyword evidence="6 8" id="KW-1133">Transmembrane helix</keyword>
<evidence type="ECO:0000256" key="8">
    <source>
        <dbReference type="SAM" id="Phobius"/>
    </source>
</evidence>
<proteinExistence type="inferred from homology"/>
<feature type="domain" description="ABC transmembrane type-2" evidence="9">
    <location>
        <begin position="2"/>
        <end position="226"/>
    </location>
</feature>
<dbReference type="GO" id="GO:0043190">
    <property type="term" value="C:ATP-binding cassette (ABC) transporter complex"/>
    <property type="evidence" value="ECO:0007669"/>
    <property type="project" value="InterPro"/>
</dbReference>
<evidence type="ECO:0000256" key="3">
    <source>
        <dbReference type="ARBA" id="ARBA00022448"/>
    </source>
</evidence>
<evidence type="ECO:0000256" key="6">
    <source>
        <dbReference type="ARBA" id="ARBA00022989"/>
    </source>
</evidence>
<feature type="non-terminal residue" evidence="10">
    <location>
        <position position="1"/>
    </location>
</feature>
<dbReference type="Pfam" id="PF01061">
    <property type="entry name" value="ABC2_membrane"/>
    <property type="match status" value="1"/>
</dbReference>
<feature type="transmembrane region" description="Helical" evidence="8">
    <location>
        <begin position="113"/>
        <end position="138"/>
    </location>
</feature>
<dbReference type="PANTHER" id="PTHR30294:SF38">
    <property type="entry name" value="TRANSPORT PERMEASE PROTEIN"/>
    <property type="match status" value="1"/>
</dbReference>
<evidence type="ECO:0000256" key="5">
    <source>
        <dbReference type="ARBA" id="ARBA00022692"/>
    </source>
</evidence>
<dbReference type="InterPro" id="IPR013525">
    <property type="entry name" value="ABC2_TM"/>
</dbReference>
<comment type="subcellular location">
    <subcellularLocation>
        <location evidence="1">Cell membrane</location>
        <topology evidence="1">Multi-pass membrane protein</topology>
    </subcellularLocation>
</comment>
<organism evidence="10">
    <name type="scientific">marine metagenome</name>
    <dbReference type="NCBI Taxonomy" id="408172"/>
    <lineage>
        <taxon>unclassified sequences</taxon>
        <taxon>metagenomes</taxon>
        <taxon>ecological metagenomes</taxon>
    </lineage>
</organism>
<sequence length="226" mass="24873">VTKDHRSLALIIVAPVLVMSLVGFSLVDQEDILNRIAPALLGVFVLFFTFLLTGVSFLRERSQGTLERLNITPVSRADLLVGYLFGFLLFAMLQSAVILGYTVLVLPVLYQGAIWHVFLVLVLLTIVAVSLGILVSTFAKNEFQVVQFIPIIIVPQIFLTGVIVPVESMPWVLEKISIVFPLRYAVEMLVGIMLEGRSLVDFGTEIIVLAGFGIVFLIGASLTVRR</sequence>
<gene>
    <name evidence="10" type="ORF">METZ01_LOCUS79339</name>
</gene>
<reference evidence="10" key="1">
    <citation type="submission" date="2018-05" db="EMBL/GenBank/DDBJ databases">
        <authorList>
            <person name="Lanie J.A."/>
            <person name="Ng W.-L."/>
            <person name="Kazmierczak K.M."/>
            <person name="Andrzejewski T.M."/>
            <person name="Davidsen T.M."/>
            <person name="Wayne K.J."/>
            <person name="Tettelin H."/>
            <person name="Glass J.I."/>
            <person name="Rusch D."/>
            <person name="Podicherti R."/>
            <person name="Tsui H.-C.T."/>
            <person name="Winkler M.E."/>
        </authorList>
    </citation>
    <scope>NUCLEOTIDE SEQUENCE</scope>
</reference>